<organism evidence="7 8">
    <name type="scientific">Loxodonta africana</name>
    <name type="common">African elephant</name>
    <dbReference type="NCBI Taxonomy" id="9785"/>
    <lineage>
        <taxon>Eukaryota</taxon>
        <taxon>Metazoa</taxon>
        <taxon>Chordata</taxon>
        <taxon>Craniata</taxon>
        <taxon>Vertebrata</taxon>
        <taxon>Euteleostomi</taxon>
        <taxon>Mammalia</taxon>
        <taxon>Eutheria</taxon>
        <taxon>Afrotheria</taxon>
        <taxon>Proboscidea</taxon>
        <taxon>Elephantidae</taxon>
        <taxon>Loxodonta</taxon>
    </lineage>
</organism>
<dbReference type="GO" id="GO:0005615">
    <property type="term" value="C:extracellular space"/>
    <property type="evidence" value="ECO:0007669"/>
    <property type="project" value="TreeGrafter"/>
</dbReference>
<dbReference type="PROSITE" id="PS50240">
    <property type="entry name" value="TRYPSIN_DOM"/>
    <property type="match status" value="1"/>
</dbReference>
<feature type="domain" description="Peptidase S1" evidence="6">
    <location>
        <begin position="1"/>
        <end position="145"/>
    </location>
</feature>
<dbReference type="InterPro" id="IPR009003">
    <property type="entry name" value="Peptidase_S1_PA"/>
</dbReference>
<dbReference type="Pfam" id="PF00089">
    <property type="entry name" value="Trypsin"/>
    <property type="match status" value="1"/>
</dbReference>
<dbReference type="GO" id="GO:0006508">
    <property type="term" value="P:proteolysis"/>
    <property type="evidence" value="ECO:0007669"/>
    <property type="project" value="UniProtKB-KW"/>
</dbReference>
<dbReference type="InterPro" id="IPR050127">
    <property type="entry name" value="Serine_Proteases_S1"/>
</dbReference>
<dbReference type="eggNOG" id="KOG3627">
    <property type="taxonomic scope" value="Eukaryota"/>
</dbReference>
<dbReference type="InterPro" id="IPR001254">
    <property type="entry name" value="Trypsin_dom"/>
</dbReference>
<dbReference type="PANTHER" id="PTHR24264:SF65">
    <property type="entry name" value="SRCR DOMAIN-CONTAINING PROTEIN"/>
    <property type="match status" value="1"/>
</dbReference>
<keyword evidence="5" id="KW-0720">Serine protease</keyword>
<accession>G3UN79</accession>
<dbReference type="Ensembl" id="ENSLAFT00000031355.1">
    <property type="protein sequence ID" value="ENSLAFP00000029288.1"/>
    <property type="gene ID" value="ENSLAFG00000025586.1"/>
</dbReference>
<dbReference type="SMART" id="SM00020">
    <property type="entry name" value="Tryp_SPc"/>
    <property type="match status" value="1"/>
</dbReference>
<protein>
    <recommendedName>
        <fullName evidence="6">Peptidase S1 domain-containing protein</fullName>
    </recommendedName>
</protein>
<dbReference type="InterPro" id="IPR033116">
    <property type="entry name" value="TRYPSIN_SER"/>
</dbReference>
<keyword evidence="4" id="KW-0378">Hydrolase</keyword>
<keyword evidence="2" id="KW-0964">Secreted</keyword>
<evidence type="ECO:0000313" key="7">
    <source>
        <dbReference type="Ensembl" id="ENSLAFP00000029288.1"/>
    </source>
</evidence>
<keyword evidence="8" id="KW-1185">Reference proteome</keyword>
<keyword evidence="3" id="KW-0645">Protease</keyword>
<dbReference type="AlphaFoldDB" id="G3UN79"/>
<evidence type="ECO:0000256" key="4">
    <source>
        <dbReference type="ARBA" id="ARBA00022801"/>
    </source>
</evidence>
<dbReference type="CDD" id="cd00190">
    <property type="entry name" value="Tryp_SPc"/>
    <property type="match status" value="1"/>
</dbReference>
<name>G3UN79_LOXAF</name>
<reference evidence="7 8" key="1">
    <citation type="submission" date="2009-06" db="EMBL/GenBank/DDBJ databases">
        <title>The Genome Sequence of Loxodonta africana (African elephant).</title>
        <authorList>
            <person name="Di Palma F."/>
            <person name="Heiman D."/>
            <person name="Young S."/>
            <person name="Johnson J."/>
            <person name="Lander E.S."/>
            <person name="Lindblad-Toh K."/>
        </authorList>
    </citation>
    <scope>NUCLEOTIDE SEQUENCE [LARGE SCALE GENOMIC DNA]</scope>
    <source>
        <strain evidence="7 8">Isolate ISIS603380</strain>
    </source>
</reference>
<dbReference type="HOGENOM" id="CLU_006842_13_2_1"/>
<evidence type="ECO:0000256" key="5">
    <source>
        <dbReference type="ARBA" id="ARBA00022825"/>
    </source>
</evidence>
<dbReference type="SUPFAM" id="SSF50494">
    <property type="entry name" value="Trypsin-like serine proteases"/>
    <property type="match status" value="1"/>
</dbReference>
<evidence type="ECO:0000256" key="3">
    <source>
        <dbReference type="ARBA" id="ARBA00022670"/>
    </source>
</evidence>
<proteinExistence type="predicted"/>
<sequence length="148" mass="15629">MSLSGMRTSCLSTDIVSAVCLPAKEQHFPRGSHCWVSGWGHTDPSHSESAFRAAPGPRTLLSTQLCSSSCMYSGALTSHMLCAGYLDGRADACQGDSGGPLVCPDGGTWHLVGVVSWGHGCAELNYPGIYTKVAAFLDWIHDIAQVSL</sequence>
<evidence type="ECO:0000313" key="8">
    <source>
        <dbReference type="Proteomes" id="UP000007646"/>
    </source>
</evidence>
<dbReference type="GO" id="GO:0004252">
    <property type="term" value="F:serine-type endopeptidase activity"/>
    <property type="evidence" value="ECO:0007669"/>
    <property type="project" value="InterPro"/>
</dbReference>
<dbReference type="GeneTree" id="ENSGT00940000159163"/>
<reference evidence="7" key="3">
    <citation type="submission" date="2025-09" db="UniProtKB">
        <authorList>
            <consortium name="Ensembl"/>
        </authorList>
    </citation>
    <scope>IDENTIFICATION</scope>
    <source>
        <strain evidence="7">Isolate ISIS603380</strain>
    </source>
</reference>
<evidence type="ECO:0000256" key="1">
    <source>
        <dbReference type="ARBA" id="ARBA00004613"/>
    </source>
</evidence>
<comment type="subcellular location">
    <subcellularLocation>
        <location evidence="1">Secreted</location>
    </subcellularLocation>
</comment>
<dbReference type="Proteomes" id="UP000007646">
    <property type="component" value="Unassembled WGS sequence"/>
</dbReference>
<dbReference type="Gene3D" id="2.40.10.10">
    <property type="entry name" value="Trypsin-like serine proteases"/>
    <property type="match status" value="1"/>
</dbReference>
<dbReference type="PANTHER" id="PTHR24264">
    <property type="entry name" value="TRYPSIN-RELATED"/>
    <property type="match status" value="1"/>
</dbReference>
<evidence type="ECO:0000256" key="2">
    <source>
        <dbReference type="ARBA" id="ARBA00022525"/>
    </source>
</evidence>
<reference evidence="7" key="2">
    <citation type="submission" date="2025-08" db="UniProtKB">
        <authorList>
            <consortium name="Ensembl"/>
        </authorList>
    </citation>
    <scope>IDENTIFICATION</scope>
    <source>
        <strain evidence="7">Isolate ISIS603380</strain>
    </source>
</reference>
<evidence type="ECO:0000259" key="6">
    <source>
        <dbReference type="PROSITE" id="PS50240"/>
    </source>
</evidence>
<dbReference type="OMA" id="GPASECI"/>
<dbReference type="STRING" id="9785.ENSLAFP00000029288"/>
<dbReference type="PROSITE" id="PS00135">
    <property type="entry name" value="TRYPSIN_SER"/>
    <property type="match status" value="1"/>
</dbReference>
<dbReference type="InterPro" id="IPR043504">
    <property type="entry name" value="Peptidase_S1_PA_chymotrypsin"/>
</dbReference>
<dbReference type="InParanoid" id="G3UN79"/>